<feature type="region of interest" description="Disordered" evidence="1">
    <location>
        <begin position="103"/>
        <end position="141"/>
    </location>
</feature>
<dbReference type="AlphaFoldDB" id="A0A2I1BUY2"/>
<feature type="region of interest" description="Disordered" evidence="1">
    <location>
        <begin position="63"/>
        <end position="89"/>
    </location>
</feature>
<dbReference type="STRING" id="1392255.A0A2I1BUY2"/>
<gene>
    <name evidence="2" type="ORF">P174DRAFT_464817</name>
</gene>
<feature type="compositionally biased region" description="Basic residues" evidence="1">
    <location>
        <begin position="129"/>
        <end position="141"/>
    </location>
</feature>
<sequence length="141" mass="15953">MEAFQLFERARKRCKKLVNVQAWDEALLLQLCQPDQVLFGPTEVDGNLDEDLIKWILQPEPQELTSKRRRKNTSKTKVDSGKTSVPALRPKFATGEVTELVAKHSTSISSPLKSNDGMALKAPASKVEKKTRKRQKQTVHE</sequence>
<accession>A0A2I1BUY2</accession>
<dbReference type="GeneID" id="36537782"/>
<dbReference type="Proteomes" id="UP000234474">
    <property type="component" value="Unassembled WGS sequence"/>
</dbReference>
<evidence type="ECO:0000313" key="3">
    <source>
        <dbReference type="Proteomes" id="UP000234474"/>
    </source>
</evidence>
<comment type="caution">
    <text evidence="2">The sequence shown here is derived from an EMBL/GenBank/DDBJ whole genome shotgun (WGS) entry which is preliminary data.</text>
</comment>
<dbReference type="OrthoDB" id="4494079at2759"/>
<reference evidence="3" key="1">
    <citation type="journal article" date="2018" name="Proc. Natl. Acad. Sci. U.S.A.">
        <title>Linking secondary metabolites to gene clusters through genome sequencing of six diverse Aspergillus species.</title>
        <authorList>
            <person name="Kaerboelling I."/>
            <person name="Vesth T.C."/>
            <person name="Frisvad J.C."/>
            <person name="Nybo J.L."/>
            <person name="Theobald S."/>
            <person name="Kuo A."/>
            <person name="Bowyer P."/>
            <person name="Matsuda Y."/>
            <person name="Mondo S."/>
            <person name="Lyhne E.K."/>
            <person name="Kogle M.E."/>
            <person name="Clum A."/>
            <person name="Lipzen A."/>
            <person name="Salamov A."/>
            <person name="Ngan C.Y."/>
            <person name="Daum C."/>
            <person name="Chiniquy J."/>
            <person name="Barry K."/>
            <person name="LaButti K."/>
            <person name="Haridas S."/>
            <person name="Simmons B.A."/>
            <person name="Magnuson J.K."/>
            <person name="Mortensen U.H."/>
            <person name="Larsen T.O."/>
            <person name="Grigoriev I.V."/>
            <person name="Baker S.E."/>
            <person name="Andersen M.R."/>
        </authorList>
    </citation>
    <scope>NUCLEOTIDE SEQUENCE [LARGE SCALE GENOMIC DNA]</scope>
    <source>
        <strain evidence="3">IBT 16806</strain>
    </source>
</reference>
<name>A0A2I1BUY2_ASPN1</name>
<dbReference type="RefSeq" id="XP_024677706.1">
    <property type="nucleotide sequence ID" value="XM_024830456.1"/>
</dbReference>
<dbReference type="EMBL" id="MSZS01000011">
    <property type="protein sequence ID" value="PKX89111.1"/>
    <property type="molecule type" value="Genomic_DNA"/>
</dbReference>
<proteinExistence type="predicted"/>
<protein>
    <submittedName>
        <fullName evidence="2">Uncharacterized protein</fullName>
    </submittedName>
</protein>
<dbReference type="OMA" id="IKWILQP"/>
<organism evidence="2 3">
    <name type="scientific">Aspergillus novofumigatus (strain IBT 16806)</name>
    <dbReference type="NCBI Taxonomy" id="1392255"/>
    <lineage>
        <taxon>Eukaryota</taxon>
        <taxon>Fungi</taxon>
        <taxon>Dikarya</taxon>
        <taxon>Ascomycota</taxon>
        <taxon>Pezizomycotina</taxon>
        <taxon>Eurotiomycetes</taxon>
        <taxon>Eurotiomycetidae</taxon>
        <taxon>Eurotiales</taxon>
        <taxon>Aspergillaceae</taxon>
        <taxon>Aspergillus</taxon>
        <taxon>Aspergillus subgen. Fumigati</taxon>
    </lineage>
</organism>
<feature type="compositionally biased region" description="Polar residues" evidence="1">
    <location>
        <begin position="104"/>
        <end position="113"/>
    </location>
</feature>
<keyword evidence="3" id="KW-1185">Reference proteome</keyword>
<evidence type="ECO:0000313" key="2">
    <source>
        <dbReference type="EMBL" id="PKX89111.1"/>
    </source>
</evidence>
<dbReference type="VEuPathDB" id="FungiDB:P174DRAFT_464817"/>
<evidence type="ECO:0000256" key="1">
    <source>
        <dbReference type="SAM" id="MobiDB-lite"/>
    </source>
</evidence>